<evidence type="ECO:0000313" key="6">
    <source>
        <dbReference type="Proteomes" id="UP000076871"/>
    </source>
</evidence>
<dbReference type="Pfam" id="PF07249">
    <property type="entry name" value="Cerato-platanin"/>
    <property type="match status" value="1"/>
</dbReference>
<feature type="signal peptide" evidence="4">
    <location>
        <begin position="1"/>
        <end position="21"/>
    </location>
</feature>
<dbReference type="OrthoDB" id="4898945at2759"/>
<feature type="chain" id="PRO_5007857932" evidence="4">
    <location>
        <begin position="22"/>
        <end position="146"/>
    </location>
</feature>
<organism evidence="5 6">
    <name type="scientific">Laetiporus sulphureus 93-53</name>
    <dbReference type="NCBI Taxonomy" id="1314785"/>
    <lineage>
        <taxon>Eukaryota</taxon>
        <taxon>Fungi</taxon>
        <taxon>Dikarya</taxon>
        <taxon>Basidiomycota</taxon>
        <taxon>Agaricomycotina</taxon>
        <taxon>Agaricomycetes</taxon>
        <taxon>Polyporales</taxon>
        <taxon>Laetiporus</taxon>
    </lineage>
</organism>
<dbReference type="RefSeq" id="XP_040767204.1">
    <property type="nucleotide sequence ID" value="XM_040903985.1"/>
</dbReference>
<dbReference type="Proteomes" id="UP000076871">
    <property type="component" value="Unassembled WGS sequence"/>
</dbReference>
<evidence type="ECO:0000256" key="3">
    <source>
        <dbReference type="ARBA" id="ARBA00022525"/>
    </source>
</evidence>
<name>A0A165FVI2_9APHY</name>
<protein>
    <submittedName>
        <fullName evidence="5">SnodProt1</fullName>
    </submittedName>
</protein>
<keyword evidence="4" id="KW-0732">Signal</keyword>
<proteinExistence type="inferred from homology"/>
<dbReference type="InParanoid" id="A0A165FVI2"/>
<evidence type="ECO:0000256" key="1">
    <source>
        <dbReference type="ARBA" id="ARBA00004613"/>
    </source>
</evidence>
<accession>A0A165FVI2</accession>
<keyword evidence="3" id="KW-0964">Secreted</keyword>
<gene>
    <name evidence="5" type="ORF">LAESUDRAFT_646451</name>
</gene>
<reference evidence="5 6" key="1">
    <citation type="journal article" date="2016" name="Mol. Biol. Evol.">
        <title>Comparative Genomics of Early-Diverging Mushroom-Forming Fungi Provides Insights into the Origins of Lignocellulose Decay Capabilities.</title>
        <authorList>
            <person name="Nagy L.G."/>
            <person name="Riley R."/>
            <person name="Tritt A."/>
            <person name="Adam C."/>
            <person name="Daum C."/>
            <person name="Floudas D."/>
            <person name="Sun H."/>
            <person name="Yadav J.S."/>
            <person name="Pangilinan J."/>
            <person name="Larsson K.H."/>
            <person name="Matsuura K."/>
            <person name="Barry K."/>
            <person name="Labutti K."/>
            <person name="Kuo R."/>
            <person name="Ohm R.A."/>
            <person name="Bhattacharya S.S."/>
            <person name="Shirouzu T."/>
            <person name="Yoshinaga Y."/>
            <person name="Martin F.M."/>
            <person name="Grigoriev I.V."/>
            <person name="Hibbett D.S."/>
        </authorList>
    </citation>
    <scope>NUCLEOTIDE SEQUENCE [LARGE SCALE GENOMIC DNA]</scope>
    <source>
        <strain evidence="5 6">93-53</strain>
    </source>
</reference>
<evidence type="ECO:0000313" key="5">
    <source>
        <dbReference type="EMBL" id="KZT09464.1"/>
    </source>
</evidence>
<dbReference type="Gene3D" id="2.40.40.10">
    <property type="entry name" value="RlpA-like domain"/>
    <property type="match status" value="1"/>
</dbReference>
<sequence>MRSTLAVIHLFVLAFAQFSEPVSFDGIYSNASTPMSRLACSDSLNPLGFTTLSSLPSFPYIGGASFVAANGSGSCGTCWELFYFGRNGSGSSNGTTRSISVLAIDYAKDGFNIAQEAMDALTGGQARSLGIVNVTAVEVDDSACGL</sequence>
<dbReference type="EMBL" id="KV427611">
    <property type="protein sequence ID" value="KZT09464.1"/>
    <property type="molecule type" value="Genomic_DNA"/>
</dbReference>
<evidence type="ECO:0000256" key="2">
    <source>
        <dbReference type="ARBA" id="ARBA00010421"/>
    </source>
</evidence>
<dbReference type="InterPro" id="IPR036908">
    <property type="entry name" value="RlpA-like_sf"/>
</dbReference>
<dbReference type="GeneID" id="63821015"/>
<comment type="subcellular location">
    <subcellularLocation>
        <location evidence="1">Secreted</location>
    </subcellularLocation>
</comment>
<dbReference type="InterPro" id="IPR010829">
    <property type="entry name" value="Cerato-platanin"/>
</dbReference>
<dbReference type="CDD" id="cd22778">
    <property type="entry name" value="DPBB_CEPL-like"/>
    <property type="match status" value="1"/>
</dbReference>
<evidence type="ECO:0000256" key="4">
    <source>
        <dbReference type="SAM" id="SignalP"/>
    </source>
</evidence>
<dbReference type="AlphaFoldDB" id="A0A165FVI2"/>
<keyword evidence="6" id="KW-1185">Reference proteome</keyword>
<dbReference type="GO" id="GO:0005576">
    <property type="term" value="C:extracellular region"/>
    <property type="evidence" value="ECO:0007669"/>
    <property type="project" value="UniProtKB-SubCell"/>
</dbReference>
<dbReference type="SUPFAM" id="SSF50685">
    <property type="entry name" value="Barwin-like endoglucanases"/>
    <property type="match status" value="1"/>
</dbReference>
<comment type="similarity">
    <text evidence="2">Belongs to the cerato-platanin family.</text>
</comment>